<evidence type="ECO:0000256" key="7">
    <source>
        <dbReference type="ARBA" id="ARBA00023004"/>
    </source>
</evidence>
<evidence type="ECO:0000259" key="14">
    <source>
        <dbReference type="PROSITE" id="PS50926"/>
    </source>
</evidence>
<reference evidence="15" key="1">
    <citation type="submission" date="2021-03" db="EMBL/GenBank/DDBJ databases">
        <title>Identification and antibiotic profiling of Wohlfahrtiimonas chitiniclastica, an underestimated human pathogen.</title>
        <authorList>
            <person name="Kopf A."/>
            <person name="Bunk B."/>
            <person name="Coldewey S."/>
            <person name="Gunzer F."/>
            <person name="Riedel T."/>
            <person name="Schroettner P."/>
        </authorList>
    </citation>
    <scope>NUCLEOTIDE SEQUENCE</scope>
    <source>
        <strain evidence="15">DSM 100917</strain>
    </source>
</reference>
<evidence type="ECO:0000313" key="15">
    <source>
        <dbReference type="EMBL" id="MBS7824904.1"/>
    </source>
</evidence>
<evidence type="ECO:0000256" key="1">
    <source>
        <dbReference type="ARBA" id="ARBA00022485"/>
    </source>
</evidence>
<dbReference type="GO" id="GO:0070041">
    <property type="term" value="F:rRNA (uridine-C5-)-methyltransferase activity"/>
    <property type="evidence" value="ECO:0007669"/>
    <property type="project" value="UniProtKB-UniRule"/>
</dbReference>
<comment type="function">
    <text evidence="10 11">Catalyzes the formation of 5-methyl-uridine at position 1939 (m5U1939) in 23S rRNA.</text>
</comment>
<dbReference type="Proteomes" id="UP000680020">
    <property type="component" value="Unassembled WGS sequence"/>
</dbReference>
<keyword evidence="1 11" id="KW-0004">4Fe-4S</keyword>
<dbReference type="NCBIfam" id="TIGR00479">
    <property type="entry name" value="rumA"/>
    <property type="match status" value="1"/>
</dbReference>
<dbReference type="PROSITE" id="PS51687">
    <property type="entry name" value="SAM_MT_RNA_M5U"/>
    <property type="match status" value="1"/>
</dbReference>
<evidence type="ECO:0000256" key="6">
    <source>
        <dbReference type="ARBA" id="ARBA00022723"/>
    </source>
</evidence>
<evidence type="ECO:0000256" key="10">
    <source>
        <dbReference type="ARBA" id="ARBA00059995"/>
    </source>
</evidence>
<dbReference type="SUPFAM" id="SSF53335">
    <property type="entry name" value="S-adenosyl-L-methionine-dependent methyltransferases"/>
    <property type="match status" value="1"/>
</dbReference>
<dbReference type="GO" id="GO:0005506">
    <property type="term" value="F:iron ion binding"/>
    <property type="evidence" value="ECO:0007669"/>
    <property type="project" value="UniProtKB-UniRule"/>
</dbReference>
<dbReference type="PROSITE" id="PS50926">
    <property type="entry name" value="TRAM"/>
    <property type="match status" value="1"/>
</dbReference>
<evidence type="ECO:0000313" key="16">
    <source>
        <dbReference type="Proteomes" id="UP000680020"/>
    </source>
</evidence>
<protein>
    <recommendedName>
        <fullName evidence="11">23S rRNA (uracil(1939)-C(5))-methyltransferase RlmD</fullName>
        <ecNumber evidence="11">2.1.1.190</ecNumber>
    </recommendedName>
    <alternativeName>
        <fullName evidence="11">23S rRNA(m5U1939)-methyltransferase</fullName>
    </alternativeName>
</protein>
<feature type="binding site" evidence="11">
    <location>
        <position position="313"/>
    </location>
    <ligand>
        <name>S-adenosyl-L-methionine</name>
        <dbReference type="ChEBI" id="CHEBI:59789"/>
    </ligand>
</feature>
<dbReference type="AlphaFoldDB" id="A0AB35BYT8"/>
<dbReference type="InterPro" id="IPR030391">
    <property type="entry name" value="MeTrfase_TrmA_CS"/>
</dbReference>
<evidence type="ECO:0000256" key="12">
    <source>
        <dbReference type="PROSITE-ProRule" id="PRU01024"/>
    </source>
</evidence>
<dbReference type="FunFam" id="3.40.50.150:FF:000009">
    <property type="entry name" value="23S rRNA (Uracil(1939)-C(5))-methyltransferase RlmD"/>
    <property type="match status" value="1"/>
</dbReference>
<evidence type="ECO:0000256" key="3">
    <source>
        <dbReference type="ARBA" id="ARBA00022603"/>
    </source>
</evidence>
<dbReference type="HAMAP" id="MF_01010">
    <property type="entry name" value="23SrRNA_methyltr_RlmD"/>
    <property type="match status" value="1"/>
</dbReference>
<dbReference type="PROSITE" id="PS01230">
    <property type="entry name" value="TRMA_1"/>
    <property type="match status" value="1"/>
</dbReference>
<dbReference type="GO" id="GO:0003723">
    <property type="term" value="F:RNA binding"/>
    <property type="evidence" value="ECO:0007669"/>
    <property type="project" value="InterPro"/>
</dbReference>
<keyword evidence="5 11" id="KW-0949">S-adenosyl-L-methionine</keyword>
<dbReference type="InterPro" id="IPR012340">
    <property type="entry name" value="NA-bd_OB-fold"/>
</dbReference>
<evidence type="ECO:0000256" key="5">
    <source>
        <dbReference type="ARBA" id="ARBA00022691"/>
    </source>
</evidence>
<keyword evidence="7 11" id="KW-0408">Iron</keyword>
<dbReference type="GO" id="GO:0051539">
    <property type="term" value="F:4 iron, 4 sulfur cluster binding"/>
    <property type="evidence" value="ECO:0007669"/>
    <property type="project" value="UniProtKB-KW"/>
</dbReference>
<feature type="binding site" evidence="11">
    <location>
        <position position="85"/>
    </location>
    <ligand>
        <name>[4Fe-4S] cluster</name>
        <dbReference type="ChEBI" id="CHEBI:49883"/>
    </ligand>
</feature>
<feature type="binding site" evidence="11">
    <location>
        <position position="169"/>
    </location>
    <ligand>
        <name>[4Fe-4S] cluster</name>
        <dbReference type="ChEBI" id="CHEBI:49883"/>
    </ligand>
</feature>
<comment type="similarity">
    <text evidence="11">Belongs to the class I-like SAM-binding methyltransferase superfamily. RNA M5U methyltransferase family. RlmD subfamily.</text>
</comment>
<feature type="active site" description="Nucleophile" evidence="11 12">
    <location>
        <position position="403"/>
    </location>
</feature>
<feature type="binding site" evidence="11">
    <location>
        <position position="356"/>
    </location>
    <ligand>
        <name>S-adenosyl-L-methionine</name>
        <dbReference type="ChEBI" id="CHEBI:59789"/>
    </ligand>
</feature>
<dbReference type="PANTHER" id="PTHR11061:SF49">
    <property type="entry name" value="23S RRNA (URACIL(1939)-C(5))-METHYLTRANSFERASE RLMD"/>
    <property type="match status" value="1"/>
</dbReference>
<organism evidence="15 16">
    <name type="scientific">Wohlfahrtiimonas chitiniclastica</name>
    <dbReference type="NCBI Taxonomy" id="400946"/>
    <lineage>
        <taxon>Bacteria</taxon>
        <taxon>Pseudomonadati</taxon>
        <taxon>Pseudomonadota</taxon>
        <taxon>Gammaproteobacteria</taxon>
        <taxon>Cardiobacteriales</taxon>
        <taxon>Ignatzschineriaceae</taxon>
        <taxon>Wohlfahrtiimonas</taxon>
    </lineage>
</organism>
<dbReference type="InterPro" id="IPR010280">
    <property type="entry name" value="U5_MeTrfase_fam"/>
</dbReference>
<sequence length="446" mass="50083">MAKRRHRQKFSQEPFEVAITDITHDGRGVAHVEGKVVFVNGALPDEVVMAQYVKSRKDYDEAKTIEVLKASPDRVAPICDVFGTCGGCSLQHLDPEKQIYFKAKQLASNLKKQAKLDFDVAEQMPPLRSPSEHYRYKARLGVKYVAKKEKVLVGFREKFAPFIVDMDSCPVLEDKVANLLPALSTLIGDLTLLDKIPQIEVAIGSEQVALSFRVLETPTEEDEAKLKAFGIEHNILIYLQPKNEASTYLLSDVEDRDDLLNYQLLDRLTMAFKPYHFTQVNPMINQQMVKQALDLLKLQKDETVLDLFCGLGNFTLPLALEAGKVIGVEGDQSLTEWAAKNAARNGLENVDFYCTDLTQNQDDADWMQLKYDAILVDPPRSGALEMMPYLGKLAPKRILYVSCHPATLARDLAELVQYGYEVTDAGVMDMFPHTAHVESMALLVKK</sequence>
<keyword evidence="2 11" id="KW-0698">rRNA processing</keyword>
<dbReference type="Gene3D" id="2.40.50.140">
    <property type="entry name" value="Nucleic acid-binding proteins"/>
    <property type="match status" value="1"/>
</dbReference>
<feature type="binding site" evidence="11 12">
    <location>
        <position position="308"/>
    </location>
    <ligand>
        <name>S-adenosyl-L-methionine</name>
        <dbReference type="ChEBI" id="CHEBI:59789"/>
    </ligand>
</feature>
<dbReference type="InterPro" id="IPR029063">
    <property type="entry name" value="SAM-dependent_MTases_sf"/>
</dbReference>
<keyword evidence="3 11" id="KW-0489">Methyltransferase</keyword>
<accession>A0AB35BYT8</accession>
<dbReference type="GO" id="GO:0070475">
    <property type="term" value="P:rRNA base methylation"/>
    <property type="evidence" value="ECO:0007669"/>
    <property type="project" value="TreeGrafter"/>
</dbReference>
<evidence type="ECO:0000256" key="4">
    <source>
        <dbReference type="ARBA" id="ARBA00022679"/>
    </source>
</evidence>
<keyword evidence="8 11" id="KW-0411">Iron-sulfur</keyword>
<feature type="binding site" evidence="11 12">
    <location>
        <position position="377"/>
    </location>
    <ligand>
        <name>S-adenosyl-L-methionine</name>
        <dbReference type="ChEBI" id="CHEBI:59789"/>
    </ligand>
</feature>
<evidence type="ECO:0000256" key="8">
    <source>
        <dbReference type="ARBA" id="ARBA00023014"/>
    </source>
</evidence>
<dbReference type="Gene3D" id="3.40.50.150">
    <property type="entry name" value="Vaccinia Virus protein VP39"/>
    <property type="match status" value="1"/>
</dbReference>
<dbReference type="InterPro" id="IPR002792">
    <property type="entry name" value="TRAM_dom"/>
</dbReference>
<dbReference type="RefSeq" id="WP_008316469.1">
    <property type="nucleotide sequence ID" value="NZ_CP115969.1"/>
</dbReference>
<dbReference type="InterPro" id="IPR001566">
    <property type="entry name" value="23S_rRNA_MeTrfase_RlmD"/>
</dbReference>
<feature type="domain" description="TRAM" evidence="14">
    <location>
        <begin position="7"/>
        <end position="66"/>
    </location>
</feature>
<evidence type="ECO:0000256" key="11">
    <source>
        <dbReference type="HAMAP-Rule" id="MF_01010"/>
    </source>
</evidence>
<dbReference type="PANTHER" id="PTHR11061">
    <property type="entry name" value="RNA M5U METHYLTRANSFERASE"/>
    <property type="match status" value="1"/>
</dbReference>
<dbReference type="PROSITE" id="PS01231">
    <property type="entry name" value="TRMA_2"/>
    <property type="match status" value="1"/>
</dbReference>
<feature type="active site" evidence="13">
    <location>
        <position position="403"/>
    </location>
</feature>
<dbReference type="EMBL" id="JAGIBU010000005">
    <property type="protein sequence ID" value="MBS7824904.1"/>
    <property type="molecule type" value="Genomic_DNA"/>
</dbReference>
<dbReference type="Pfam" id="PF05958">
    <property type="entry name" value="tRNA_U5-meth_tr"/>
    <property type="match status" value="1"/>
</dbReference>
<comment type="caution">
    <text evidence="15">The sequence shown here is derived from an EMBL/GenBank/DDBJ whole genome shotgun (WGS) entry which is preliminary data.</text>
</comment>
<gene>
    <name evidence="11 15" type="primary">rlmD</name>
    <name evidence="15" type="ORF">J7561_06760</name>
</gene>
<keyword evidence="4 11" id="KW-0808">Transferase</keyword>
<dbReference type="Pfam" id="PF01938">
    <property type="entry name" value="TRAM"/>
    <property type="match status" value="1"/>
</dbReference>
<feature type="binding site" evidence="11 12">
    <location>
        <position position="279"/>
    </location>
    <ligand>
        <name>S-adenosyl-L-methionine</name>
        <dbReference type="ChEBI" id="CHEBI:59789"/>
    </ligand>
</feature>
<evidence type="ECO:0000256" key="13">
    <source>
        <dbReference type="PROSITE-ProRule" id="PRU10015"/>
    </source>
</evidence>
<dbReference type="CDD" id="cd02440">
    <property type="entry name" value="AdoMet_MTases"/>
    <property type="match status" value="1"/>
</dbReference>
<dbReference type="NCBIfam" id="NF009639">
    <property type="entry name" value="PRK13168.1"/>
    <property type="match status" value="1"/>
</dbReference>
<comment type="catalytic activity">
    <reaction evidence="9 11">
        <text>uridine(1939) in 23S rRNA + S-adenosyl-L-methionine = 5-methyluridine(1939) in 23S rRNA + S-adenosyl-L-homocysteine + H(+)</text>
        <dbReference type="Rhea" id="RHEA:42908"/>
        <dbReference type="Rhea" id="RHEA-COMP:10278"/>
        <dbReference type="Rhea" id="RHEA-COMP:10279"/>
        <dbReference type="ChEBI" id="CHEBI:15378"/>
        <dbReference type="ChEBI" id="CHEBI:57856"/>
        <dbReference type="ChEBI" id="CHEBI:59789"/>
        <dbReference type="ChEBI" id="CHEBI:65315"/>
        <dbReference type="ChEBI" id="CHEBI:74447"/>
        <dbReference type="EC" id="2.1.1.190"/>
    </reaction>
</comment>
<evidence type="ECO:0000256" key="9">
    <source>
        <dbReference type="ARBA" id="ARBA00052756"/>
    </source>
</evidence>
<proteinExistence type="inferred from homology"/>
<feature type="binding site" evidence="11 12">
    <location>
        <position position="329"/>
    </location>
    <ligand>
        <name>S-adenosyl-L-methionine</name>
        <dbReference type="ChEBI" id="CHEBI:59789"/>
    </ligand>
</feature>
<keyword evidence="6 11" id="KW-0479">Metal-binding</keyword>
<name>A0AB35BYT8_9GAMM</name>
<feature type="binding site" evidence="11">
    <location>
        <position position="79"/>
    </location>
    <ligand>
        <name>[4Fe-4S] cluster</name>
        <dbReference type="ChEBI" id="CHEBI:49883"/>
    </ligand>
</feature>
<dbReference type="EC" id="2.1.1.190" evidence="11"/>
<dbReference type="Gene3D" id="2.40.50.1070">
    <property type="match status" value="1"/>
</dbReference>
<dbReference type="InterPro" id="IPR030390">
    <property type="entry name" value="MeTrfase_TrmA_AS"/>
</dbReference>
<feature type="binding site" evidence="11">
    <location>
        <position position="88"/>
    </location>
    <ligand>
        <name>[4Fe-4S] cluster</name>
        <dbReference type="ChEBI" id="CHEBI:49883"/>
    </ligand>
</feature>
<dbReference type="SUPFAM" id="SSF50249">
    <property type="entry name" value="Nucleic acid-binding proteins"/>
    <property type="match status" value="1"/>
</dbReference>
<dbReference type="FunFam" id="2.40.50.140:FF:000097">
    <property type="entry name" value="23S rRNA (uracil(1939)-C(5))-methyltransferase RlmD"/>
    <property type="match status" value="1"/>
</dbReference>
<evidence type="ECO:0000256" key="2">
    <source>
        <dbReference type="ARBA" id="ARBA00022552"/>
    </source>
</evidence>